<dbReference type="KEGG" id="bdu:BDU_1032"/>
<dbReference type="Proteomes" id="UP000000611">
    <property type="component" value="Plasmid pl165"/>
</dbReference>
<dbReference type="EMBL" id="CP000979">
    <property type="protein sequence ID" value="ACH93831.1"/>
    <property type="molecule type" value="Genomic_DNA"/>
</dbReference>
<proteinExistence type="predicted"/>
<protein>
    <submittedName>
        <fullName evidence="1">Uncharacterized protein</fullName>
    </submittedName>
</protein>
<sequence>MDLYLFKQNIYQEIKNAKKDQHIIDSLIKEQADSLLRHMKAIIEKICKDDIEKMFLTIKINGAYEQSINVAGLEYQLKNNKVLQNPIINASYEADTFGELGYVDIYPIIYNMYMSKNKPTIIFLIPQRHYMENVRHIWYAVSVDRSTSKWTLHRTKRPYDNT</sequence>
<dbReference type="AlphaFoldDB" id="B5RN95"/>
<dbReference type="RefSeq" id="WP_012539374.1">
    <property type="nucleotide sequence ID" value="NC_011247.1"/>
</dbReference>
<keyword evidence="1" id="KW-0614">Plasmid</keyword>
<organism evidence="1 2">
    <name type="scientific">Borrelia duttonii (strain Ly)</name>
    <dbReference type="NCBI Taxonomy" id="412419"/>
    <lineage>
        <taxon>Bacteria</taxon>
        <taxon>Pseudomonadati</taxon>
        <taxon>Spirochaetota</taxon>
        <taxon>Spirochaetia</taxon>
        <taxon>Spirochaetales</taxon>
        <taxon>Borreliaceae</taxon>
        <taxon>Borrelia</taxon>
    </lineage>
</organism>
<gene>
    <name evidence="1" type="ordered locus">BDU_1032</name>
</gene>
<name>B5RN95_BORDL</name>
<evidence type="ECO:0000313" key="2">
    <source>
        <dbReference type="Proteomes" id="UP000000611"/>
    </source>
</evidence>
<evidence type="ECO:0000313" key="1">
    <source>
        <dbReference type="EMBL" id="ACH93831.1"/>
    </source>
</evidence>
<keyword evidence="2" id="KW-1185">Reference proteome</keyword>
<reference evidence="1 2" key="1">
    <citation type="journal article" date="2008" name="PLoS Genet.">
        <title>The genome of Borrelia recurrentis, the agent of deadly louse-borne relapsing fever, is a degraded subset of tick-borne Borrelia duttonii.</title>
        <authorList>
            <person name="Lescot M."/>
            <person name="Audic S."/>
            <person name="Robert C."/>
            <person name="Nguyen T.T."/>
            <person name="Blanc G."/>
            <person name="Cutler S.J."/>
            <person name="Wincker P."/>
            <person name="Couloux A."/>
            <person name="Claverie J.-M."/>
            <person name="Raoult D."/>
            <person name="Drancourt M."/>
        </authorList>
    </citation>
    <scope>NUCLEOTIDE SEQUENCE [LARGE SCALE GENOMIC DNA]</scope>
    <source>
        <strain evidence="1 2">Ly</strain>
    </source>
</reference>
<dbReference type="HOGENOM" id="CLU_1632187_0_0_12"/>
<accession>B5RN95</accession>
<geneLocation type="plasmid" evidence="1 2">
    <name>pl165</name>
</geneLocation>